<proteinExistence type="predicted"/>
<protein>
    <submittedName>
        <fullName evidence="1">Uncharacterized protein</fullName>
    </submittedName>
</protein>
<dbReference type="AlphaFoldDB" id="A0A0D2QYD1"/>
<evidence type="ECO:0000313" key="2">
    <source>
        <dbReference type="Proteomes" id="UP000032304"/>
    </source>
</evidence>
<dbReference type="OMA" id="HSHNIQC"/>
<dbReference type="Gramene" id="KJB44213">
    <property type="protein sequence ID" value="KJB44213"/>
    <property type="gene ID" value="B456_007G239300"/>
</dbReference>
<gene>
    <name evidence="1" type="ORF">B456_007G239300</name>
</gene>
<accession>A0A0D2QYD1</accession>
<sequence length="82" mass="9556">MIHSYRHLMLRKTGKYSIIRLQTTNALKLVMHSHNIQCSRASNTFSQRYLVLCGNNSMSYTSISISYYKHTLLHISFLTLMS</sequence>
<dbReference type="EMBL" id="CM001746">
    <property type="protein sequence ID" value="KJB44213.1"/>
    <property type="molecule type" value="Genomic_DNA"/>
</dbReference>
<name>A0A0D2QYD1_GOSRA</name>
<reference evidence="1 2" key="1">
    <citation type="journal article" date="2012" name="Nature">
        <title>Repeated polyploidization of Gossypium genomes and the evolution of spinnable cotton fibres.</title>
        <authorList>
            <person name="Paterson A.H."/>
            <person name="Wendel J.F."/>
            <person name="Gundlach H."/>
            <person name="Guo H."/>
            <person name="Jenkins J."/>
            <person name="Jin D."/>
            <person name="Llewellyn D."/>
            <person name="Showmaker K.C."/>
            <person name="Shu S."/>
            <person name="Udall J."/>
            <person name="Yoo M.J."/>
            <person name="Byers R."/>
            <person name="Chen W."/>
            <person name="Doron-Faigenboim A."/>
            <person name="Duke M.V."/>
            <person name="Gong L."/>
            <person name="Grimwood J."/>
            <person name="Grover C."/>
            <person name="Grupp K."/>
            <person name="Hu G."/>
            <person name="Lee T.H."/>
            <person name="Li J."/>
            <person name="Lin L."/>
            <person name="Liu T."/>
            <person name="Marler B.S."/>
            <person name="Page J.T."/>
            <person name="Roberts A.W."/>
            <person name="Romanel E."/>
            <person name="Sanders W.S."/>
            <person name="Szadkowski E."/>
            <person name="Tan X."/>
            <person name="Tang H."/>
            <person name="Xu C."/>
            <person name="Wang J."/>
            <person name="Wang Z."/>
            <person name="Zhang D."/>
            <person name="Zhang L."/>
            <person name="Ashrafi H."/>
            <person name="Bedon F."/>
            <person name="Bowers J.E."/>
            <person name="Brubaker C.L."/>
            <person name="Chee P.W."/>
            <person name="Das S."/>
            <person name="Gingle A.R."/>
            <person name="Haigler C.H."/>
            <person name="Harker D."/>
            <person name="Hoffmann L.V."/>
            <person name="Hovav R."/>
            <person name="Jones D.C."/>
            <person name="Lemke C."/>
            <person name="Mansoor S."/>
            <person name="ur Rahman M."/>
            <person name="Rainville L.N."/>
            <person name="Rambani A."/>
            <person name="Reddy U.K."/>
            <person name="Rong J.K."/>
            <person name="Saranga Y."/>
            <person name="Scheffler B.E."/>
            <person name="Scheffler J.A."/>
            <person name="Stelly D.M."/>
            <person name="Triplett B.A."/>
            <person name="Van Deynze A."/>
            <person name="Vaslin M.F."/>
            <person name="Waghmare V.N."/>
            <person name="Walford S.A."/>
            <person name="Wright R.J."/>
            <person name="Zaki E.A."/>
            <person name="Zhang T."/>
            <person name="Dennis E.S."/>
            <person name="Mayer K.F."/>
            <person name="Peterson D.G."/>
            <person name="Rokhsar D.S."/>
            <person name="Wang X."/>
            <person name="Schmutz J."/>
        </authorList>
    </citation>
    <scope>NUCLEOTIDE SEQUENCE [LARGE SCALE GENOMIC DNA]</scope>
</reference>
<organism evidence="1 2">
    <name type="scientific">Gossypium raimondii</name>
    <name type="common">Peruvian cotton</name>
    <name type="synonym">Gossypium klotzschianum subsp. raimondii</name>
    <dbReference type="NCBI Taxonomy" id="29730"/>
    <lineage>
        <taxon>Eukaryota</taxon>
        <taxon>Viridiplantae</taxon>
        <taxon>Streptophyta</taxon>
        <taxon>Embryophyta</taxon>
        <taxon>Tracheophyta</taxon>
        <taxon>Spermatophyta</taxon>
        <taxon>Magnoliopsida</taxon>
        <taxon>eudicotyledons</taxon>
        <taxon>Gunneridae</taxon>
        <taxon>Pentapetalae</taxon>
        <taxon>rosids</taxon>
        <taxon>malvids</taxon>
        <taxon>Malvales</taxon>
        <taxon>Malvaceae</taxon>
        <taxon>Malvoideae</taxon>
        <taxon>Gossypium</taxon>
    </lineage>
</organism>
<dbReference type="Proteomes" id="UP000032304">
    <property type="component" value="Chromosome 7"/>
</dbReference>
<keyword evidence="2" id="KW-1185">Reference proteome</keyword>
<evidence type="ECO:0000313" key="1">
    <source>
        <dbReference type="EMBL" id="KJB44213.1"/>
    </source>
</evidence>